<proteinExistence type="predicted"/>
<feature type="domain" description="HTH iclR-type" evidence="2">
    <location>
        <begin position="13"/>
        <end position="57"/>
    </location>
</feature>
<feature type="compositionally biased region" description="Low complexity" evidence="1">
    <location>
        <begin position="211"/>
        <end position="227"/>
    </location>
</feature>
<keyword evidence="4" id="KW-1185">Reference proteome</keyword>
<name>A0ABT4CAX2_9ACTN</name>
<dbReference type="Proteomes" id="UP001074726">
    <property type="component" value="Unassembled WGS sequence"/>
</dbReference>
<feature type="region of interest" description="Disordered" evidence="1">
    <location>
        <begin position="203"/>
        <end position="227"/>
    </location>
</feature>
<sequence length="227" mass="24128">MRTPSATARGRAAVLDALLAQPDPVGIDALAQATARHPNTVREQVNWLVAHGYVTRVRQPHEGRGRPAWLYQARGPRPGDGDYVELAAALAWRLQDASPDTEAEALAAGRRWGADLVARRGVTDAPSPATGRRWTVELLEELGYAPAPDSEDRDVVLHRCPLLQAAYRFPDVVCSVHLGMVQSALEANGASSEGSELRPFSAPGQCFLRLGPGPSSSAQPSAGNASA</sequence>
<dbReference type="InterPro" id="IPR005471">
    <property type="entry name" value="Tscrpt_reg_IclR_N"/>
</dbReference>
<evidence type="ECO:0000256" key="1">
    <source>
        <dbReference type="SAM" id="MobiDB-lite"/>
    </source>
</evidence>
<accession>A0ABT4CAX2</accession>
<dbReference type="SUPFAM" id="SSF46785">
    <property type="entry name" value="Winged helix' DNA-binding domain"/>
    <property type="match status" value="1"/>
</dbReference>
<evidence type="ECO:0000313" key="3">
    <source>
        <dbReference type="EMBL" id="MCY4725022.1"/>
    </source>
</evidence>
<dbReference type="Pfam" id="PF09339">
    <property type="entry name" value="HTH_IclR"/>
    <property type="match status" value="1"/>
</dbReference>
<organism evidence="3 4">
    <name type="scientific">Nocardioides pini</name>
    <dbReference type="NCBI Taxonomy" id="2975053"/>
    <lineage>
        <taxon>Bacteria</taxon>
        <taxon>Bacillati</taxon>
        <taxon>Actinomycetota</taxon>
        <taxon>Actinomycetes</taxon>
        <taxon>Propionibacteriales</taxon>
        <taxon>Nocardioidaceae</taxon>
        <taxon>Nocardioides</taxon>
    </lineage>
</organism>
<dbReference type="Gene3D" id="1.10.10.10">
    <property type="entry name" value="Winged helix-like DNA-binding domain superfamily/Winged helix DNA-binding domain"/>
    <property type="match status" value="1"/>
</dbReference>
<dbReference type="InterPro" id="IPR036390">
    <property type="entry name" value="WH_DNA-bd_sf"/>
</dbReference>
<evidence type="ECO:0000259" key="2">
    <source>
        <dbReference type="Pfam" id="PF09339"/>
    </source>
</evidence>
<reference evidence="3" key="1">
    <citation type="submission" date="2022-08" db="EMBL/GenBank/DDBJ databases">
        <title>Genome sequencing of Nocardioides sp. STR2.</title>
        <authorList>
            <person name="So Y."/>
        </authorList>
    </citation>
    <scope>NUCLEOTIDE SEQUENCE</scope>
    <source>
        <strain evidence="3">STR2</strain>
    </source>
</reference>
<dbReference type="EMBL" id="JAPPUX010000001">
    <property type="protein sequence ID" value="MCY4725022.1"/>
    <property type="molecule type" value="Genomic_DNA"/>
</dbReference>
<dbReference type="RefSeq" id="WP_268110678.1">
    <property type="nucleotide sequence ID" value="NZ_JAPPUX010000001.1"/>
</dbReference>
<evidence type="ECO:0000313" key="4">
    <source>
        <dbReference type="Proteomes" id="UP001074726"/>
    </source>
</evidence>
<dbReference type="InterPro" id="IPR036388">
    <property type="entry name" value="WH-like_DNA-bd_sf"/>
</dbReference>
<gene>
    <name evidence="3" type="ORF">NYO98_01940</name>
</gene>
<comment type="caution">
    <text evidence="3">The sequence shown here is derived from an EMBL/GenBank/DDBJ whole genome shotgun (WGS) entry which is preliminary data.</text>
</comment>
<protein>
    <submittedName>
        <fullName evidence="3">Helix-turn-helix domain-containing protein</fullName>
    </submittedName>
</protein>